<feature type="domain" description="Resolvase/invertase-type recombinase catalytic" evidence="1">
    <location>
        <begin position="1"/>
        <end position="73"/>
    </location>
</feature>
<dbReference type="Proteomes" id="UP000664044">
    <property type="component" value="Unassembled WGS sequence"/>
</dbReference>
<sequence>MCEEGDTIVVYKLDRIDRSLSHLTKLIEYFEMKENPFNSQTPSDSSYSLQSGFYLVFQCSIIPVDQDIFGNQF</sequence>
<dbReference type="RefSeq" id="WP_207037025.1">
    <property type="nucleotide sequence ID" value="NZ_JAFLNL010000020.1"/>
</dbReference>
<name>A0ABS3G9Z1_9FLAO</name>
<evidence type="ECO:0000259" key="1">
    <source>
        <dbReference type="PROSITE" id="PS51736"/>
    </source>
</evidence>
<evidence type="ECO:0000313" key="2">
    <source>
        <dbReference type="EMBL" id="MBO0356250.1"/>
    </source>
</evidence>
<evidence type="ECO:0000313" key="3">
    <source>
        <dbReference type="Proteomes" id="UP000664044"/>
    </source>
</evidence>
<dbReference type="EMBL" id="JAFLNL010000020">
    <property type="protein sequence ID" value="MBO0356250.1"/>
    <property type="molecule type" value="Genomic_DNA"/>
</dbReference>
<protein>
    <submittedName>
        <fullName evidence="2">Recombinase family protein</fullName>
    </submittedName>
</protein>
<accession>A0ABS3G9Z1</accession>
<dbReference type="InterPro" id="IPR036162">
    <property type="entry name" value="Resolvase-like_N_sf"/>
</dbReference>
<dbReference type="PROSITE" id="PS51736">
    <property type="entry name" value="RECOMBINASES_3"/>
    <property type="match status" value="1"/>
</dbReference>
<proteinExistence type="predicted"/>
<reference evidence="2 3" key="1">
    <citation type="submission" date="2021-03" db="EMBL/GenBank/DDBJ databases">
        <title>Muricauda lutimaris sp. nov. and Muricauda ruestringensis sp. nov, two marine members of the Flavobacteriaceae isolated from deep sea sediments of Western Pacific.</title>
        <authorList>
            <person name="Zhao S."/>
            <person name="Liu R."/>
        </authorList>
    </citation>
    <scope>NUCLEOTIDE SEQUENCE [LARGE SCALE GENOMIC DNA]</scope>
    <source>
        <strain evidence="2 3">BC31-1-A7</strain>
    </source>
</reference>
<comment type="caution">
    <text evidence="2">The sequence shown here is derived from an EMBL/GenBank/DDBJ whole genome shotgun (WGS) entry which is preliminary data.</text>
</comment>
<dbReference type="Gene3D" id="3.40.50.1390">
    <property type="entry name" value="Resolvase, N-terminal catalytic domain"/>
    <property type="match status" value="1"/>
</dbReference>
<dbReference type="Pfam" id="PF00239">
    <property type="entry name" value="Resolvase"/>
    <property type="match status" value="1"/>
</dbReference>
<dbReference type="SUPFAM" id="SSF53041">
    <property type="entry name" value="Resolvase-like"/>
    <property type="match status" value="1"/>
</dbReference>
<organism evidence="2 3">
    <name type="scientific">Flagellimonas aurea</name>
    <dbReference type="NCBI Taxonomy" id="2915619"/>
    <lineage>
        <taxon>Bacteria</taxon>
        <taxon>Pseudomonadati</taxon>
        <taxon>Bacteroidota</taxon>
        <taxon>Flavobacteriia</taxon>
        <taxon>Flavobacteriales</taxon>
        <taxon>Flavobacteriaceae</taxon>
        <taxon>Flagellimonas</taxon>
    </lineage>
</organism>
<dbReference type="InterPro" id="IPR006119">
    <property type="entry name" value="Resolv_N"/>
</dbReference>
<gene>
    <name evidence="2" type="ORF">J0656_19690</name>
</gene>
<keyword evidence="3" id="KW-1185">Reference proteome</keyword>